<proteinExistence type="predicted"/>
<dbReference type="eggNOG" id="COG1670">
    <property type="taxonomic scope" value="Bacteria"/>
</dbReference>
<dbReference type="EMBL" id="BAKI01000037">
    <property type="protein sequence ID" value="GAF37551.1"/>
    <property type="molecule type" value="Genomic_DNA"/>
</dbReference>
<dbReference type="InterPro" id="IPR016181">
    <property type="entry name" value="Acyl_CoA_acyltransferase"/>
</dbReference>
<keyword evidence="2" id="KW-0808">Transferase</keyword>
<dbReference type="AlphaFoldDB" id="X0PLE3"/>
<dbReference type="InterPro" id="IPR000182">
    <property type="entry name" value="GNAT_dom"/>
</dbReference>
<keyword evidence="5" id="KW-1185">Reference proteome</keyword>
<dbReference type="PANTHER" id="PTHR43792">
    <property type="entry name" value="GNAT FAMILY, PUTATIVE (AFU_ORTHOLOGUE AFUA_3G00765)-RELATED-RELATED"/>
    <property type="match status" value="1"/>
</dbReference>
<evidence type="ECO:0000259" key="1">
    <source>
        <dbReference type="PROSITE" id="PS51186"/>
    </source>
</evidence>
<reference evidence="3 5" key="2">
    <citation type="journal article" date="2015" name="Genome Announc.">
        <title>Expanding the biotechnology potential of lactobacilli through comparative genomics of 213 strains and associated genera.</title>
        <authorList>
            <person name="Sun Z."/>
            <person name="Harris H.M."/>
            <person name="McCann A."/>
            <person name="Guo C."/>
            <person name="Argimon S."/>
            <person name="Zhang W."/>
            <person name="Yang X."/>
            <person name="Jeffery I.B."/>
            <person name="Cooney J.C."/>
            <person name="Kagawa T.F."/>
            <person name="Liu W."/>
            <person name="Song Y."/>
            <person name="Salvetti E."/>
            <person name="Wrobel A."/>
            <person name="Rasinkangas P."/>
            <person name="Parkhill J."/>
            <person name="Rea M.C."/>
            <person name="O'Sullivan O."/>
            <person name="Ritari J."/>
            <person name="Douillard F.P."/>
            <person name="Paul Ross R."/>
            <person name="Yang R."/>
            <person name="Briner A.E."/>
            <person name="Felis G.E."/>
            <person name="de Vos W.M."/>
            <person name="Barrangou R."/>
            <person name="Klaenhammer T.R."/>
            <person name="Caufield P.W."/>
            <person name="Cui Y."/>
            <person name="Zhang H."/>
            <person name="O'Toole P.W."/>
        </authorList>
    </citation>
    <scope>NUCLEOTIDE SEQUENCE [LARGE SCALE GENOMIC DNA]</scope>
    <source>
        <strain evidence="3 5">DSM 18382</strain>
    </source>
</reference>
<dbReference type="Proteomes" id="UP000051966">
    <property type="component" value="Unassembled WGS sequence"/>
</dbReference>
<evidence type="ECO:0000313" key="2">
    <source>
        <dbReference type="EMBL" id="GAF37551.1"/>
    </source>
</evidence>
<dbReference type="Gene3D" id="3.40.630.30">
    <property type="match status" value="1"/>
</dbReference>
<gene>
    <name evidence="3" type="ORF">FD41_GL000847</name>
    <name evidence="2" type="ORF">JCM14108_2591</name>
</gene>
<accession>X0PLE3</accession>
<dbReference type="SUPFAM" id="SSF55729">
    <property type="entry name" value="Acyl-CoA N-acyltransferases (Nat)"/>
    <property type="match status" value="1"/>
</dbReference>
<dbReference type="STRING" id="1423743.FD41_GL000847"/>
<organism evidence="2 4">
    <name type="scientific">Lentilactobacillus farraginis DSM 18382 = JCM 14108</name>
    <dbReference type="NCBI Taxonomy" id="1423743"/>
    <lineage>
        <taxon>Bacteria</taxon>
        <taxon>Bacillati</taxon>
        <taxon>Bacillota</taxon>
        <taxon>Bacilli</taxon>
        <taxon>Lactobacillales</taxon>
        <taxon>Lactobacillaceae</taxon>
        <taxon>Lentilactobacillus</taxon>
    </lineage>
</organism>
<dbReference type="Pfam" id="PF13302">
    <property type="entry name" value="Acetyltransf_3"/>
    <property type="match status" value="1"/>
</dbReference>
<name>X0PLE3_9LACO</name>
<reference evidence="2" key="1">
    <citation type="journal article" date="2014" name="Genome Announc.">
        <title>Draft Genome Sequences of Two Lactobacillus Strains, L. farraginis JCM 14108T and L. composti JCM 14202T, Isolated from Compost of Distilled Shochu Residue.</title>
        <authorList>
            <person name="Yuki M."/>
            <person name="Oshima K."/>
            <person name="Suda W."/>
            <person name="Kitahara M."/>
            <person name="Kitamura K."/>
            <person name="Iida T."/>
            <person name="Hattori M."/>
            <person name="Ohkuma M."/>
        </authorList>
    </citation>
    <scope>NUCLEOTIDE SEQUENCE [LARGE SCALE GENOMIC DNA]</scope>
    <source>
        <strain evidence="2">JCM 14108</strain>
    </source>
</reference>
<dbReference type="Proteomes" id="UP000019488">
    <property type="component" value="Unassembled WGS sequence"/>
</dbReference>
<protein>
    <submittedName>
        <fullName evidence="2">Ribosomal-protein-alanine acetyltransferase</fullName>
    </submittedName>
</protein>
<dbReference type="PANTHER" id="PTHR43792:SF1">
    <property type="entry name" value="N-ACETYLTRANSFERASE DOMAIN-CONTAINING PROTEIN"/>
    <property type="match status" value="1"/>
</dbReference>
<evidence type="ECO:0000313" key="5">
    <source>
        <dbReference type="Proteomes" id="UP000051966"/>
    </source>
</evidence>
<evidence type="ECO:0000313" key="3">
    <source>
        <dbReference type="EMBL" id="KRM04436.1"/>
    </source>
</evidence>
<dbReference type="OrthoDB" id="9798081at2"/>
<dbReference type="GO" id="GO:0016747">
    <property type="term" value="F:acyltransferase activity, transferring groups other than amino-acyl groups"/>
    <property type="evidence" value="ECO:0007669"/>
    <property type="project" value="InterPro"/>
</dbReference>
<dbReference type="InterPro" id="IPR051531">
    <property type="entry name" value="N-acetyltransferase"/>
</dbReference>
<evidence type="ECO:0000313" key="4">
    <source>
        <dbReference type="Proteomes" id="UP000019488"/>
    </source>
</evidence>
<dbReference type="EMBL" id="AZFY01000119">
    <property type="protein sequence ID" value="KRM04436.1"/>
    <property type="molecule type" value="Genomic_DNA"/>
</dbReference>
<feature type="domain" description="N-acetyltransferase" evidence="1">
    <location>
        <begin position="1"/>
        <end position="167"/>
    </location>
</feature>
<dbReference type="RefSeq" id="WP_035180784.1">
    <property type="nucleotide sequence ID" value="NZ_AZFY01000119.1"/>
</dbReference>
<dbReference type="PATRIC" id="fig|1423743.5.peg.873"/>
<dbReference type="PROSITE" id="PS51186">
    <property type="entry name" value="GNAT"/>
    <property type="match status" value="1"/>
</dbReference>
<sequence>MTIYTKRLAIRRLDLNDYTEYAALTAHKEVASGAGFDLISNPQMIQSALKRQLKASGTLGIFRGSKLIGAILLFERVGRGGRPDPNHFEISYFLAPDCWHTGYMSEAITGLLPVLRSASEIRSLIAEVFTDNQQSLALLKRLHFRFKAELRDPIVGRRKAIFELELK</sequence>
<comment type="caution">
    <text evidence="2">The sequence shown here is derived from an EMBL/GenBank/DDBJ whole genome shotgun (WGS) entry which is preliminary data.</text>
</comment>